<dbReference type="EMBL" id="CAIF01000171">
    <property type="protein sequence ID" value="CCH44952.1"/>
    <property type="molecule type" value="Genomic_DNA"/>
</dbReference>
<dbReference type="InterPro" id="IPR029482">
    <property type="entry name" value="HRXXH"/>
</dbReference>
<name>K0KSF2_WICCF</name>
<keyword evidence="1" id="KW-0732">Signal</keyword>
<comment type="caution">
    <text evidence="3">The sequence shown here is derived from an EMBL/GenBank/DDBJ whole genome shotgun (WGS) entry which is preliminary data.</text>
</comment>
<evidence type="ECO:0000259" key="2">
    <source>
        <dbReference type="Pfam" id="PF13933"/>
    </source>
</evidence>
<dbReference type="GO" id="GO:0005576">
    <property type="term" value="C:extracellular region"/>
    <property type="evidence" value="ECO:0007669"/>
    <property type="project" value="TreeGrafter"/>
</dbReference>
<dbReference type="eggNOG" id="ENOG502RTN8">
    <property type="taxonomic scope" value="Eukaryota"/>
</dbReference>
<dbReference type="Pfam" id="PF13933">
    <property type="entry name" value="HRXXH"/>
    <property type="match status" value="1"/>
</dbReference>
<organism evidence="3 4">
    <name type="scientific">Wickerhamomyces ciferrii (strain ATCC 14091 / BCRC 22168 / CBS 111 / JCM 3599 / NBRC 0793 / NRRL Y-1031 F-60-10)</name>
    <name type="common">Yeast</name>
    <name type="synonym">Pichia ciferrii</name>
    <dbReference type="NCBI Taxonomy" id="1206466"/>
    <lineage>
        <taxon>Eukaryota</taxon>
        <taxon>Fungi</taxon>
        <taxon>Dikarya</taxon>
        <taxon>Ascomycota</taxon>
        <taxon>Saccharomycotina</taxon>
        <taxon>Saccharomycetes</taxon>
        <taxon>Phaffomycetales</taxon>
        <taxon>Wickerhamomycetaceae</taxon>
        <taxon>Wickerhamomyces</taxon>
    </lineage>
</organism>
<dbReference type="GO" id="GO:0008270">
    <property type="term" value="F:zinc ion binding"/>
    <property type="evidence" value="ECO:0007669"/>
    <property type="project" value="TreeGrafter"/>
</dbReference>
<accession>K0KSF2</accession>
<dbReference type="Gene3D" id="3.40.390.10">
    <property type="entry name" value="Collagenase (Catalytic Domain)"/>
    <property type="match status" value="1"/>
</dbReference>
<keyword evidence="4" id="KW-1185">Reference proteome</keyword>
<dbReference type="InterPro" id="IPR039124">
    <property type="entry name" value="PRA1-like"/>
</dbReference>
<dbReference type="GO" id="GO:0008237">
    <property type="term" value="F:metallopeptidase activity"/>
    <property type="evidence" value="ECO:0007669"/>
    <property type="project" value="InterPro"/>
</dbReference>
<dbReference type="GO" id="GO:0009986">
    <property type="term" value="C:cell surface"/>
    <property type="evidence" value="ECO:0007669"/>
    <property type="project" value="TreeGrafter"/>
</dbReference>
<proteinExistence type="predicted"/>
<feature type="chain" id="PRO_5012723130" evidence="1">
    <location>
        <begin position="16"/>
        <end position="242"/>
    </location>
</feature>
<dbReference type="FunCoup" id="K0KSF2">
    <property type="interactions" value="37"/>
</dbReference>
<feature type="signal peptide" evidence="1">
    <location>
        <begin position="1"/>
        <end position="15"/>
    </location>
</feature>
<dbReference type="AlphaFoldDB" id="K0KSF2"/>
<dbReference type="GO" id="GO:0009277">
    <property type="term" value="C:fungal-type cell wall"/>
    <property type="evidence" value="ECO:0007669"/>
    <property type="project" value="TreeGrafter"/>
</dbReference>
<evidence type="ECO:0000313" key="4">
    <source>
        <dbReference type="Proteomes" id="UP000009328"/>
    </source>
</evidence>
<dbReference type="InterPro" id="IPR024079">
    <property type="entry name" value="MetalloPept_cat_dom_sf"/>
</dbReference>
<dbReference type="Proteomes" id="UP000009328">
    <property type="component" value="Unassembled WGS sequence"/>
</dbReference>
<dbReference type="SUPFAM" id="SSF55486">
    <property type="entry name" value="Metalloproteases ('zincins'), catalytic domain"/>
    <property type="match status" value="1"/>
</dbReference>
<gene>
    <name evidence="3" type="ORF">BN7_4525</name>
</gene>
<reference evidence="3 4" key="1">
    <citation type="journal article" date="2012" name="Eukaryot. Cell">
        <title>Draft genome sequence of Wickerhamomyces ciferrii NRRL Y-1031 F-60-10.</title>
        <authorList>
            <person name="Schneider J."/>
            <person name="Andrea H."/>
            <person name="Blom J."/>
            <person name="Jaenicke S."/>
            <person name="Ruckert C."/>
            <person name="Schorsch C."/>
            <person name="Szczepanowski R."/>
            <person name="Farwick M."/>
            <person name="Goesmann A."/>
            <person name="Puhler A."/>
            <person name="Schaffer S."/>
            <person name="Tauch A."/>
            <person name="Kohler T."/>
            <person name="Brinkrolf K."/>
        </authorList>
    </citation>
    <scope>NUCLEOTIDE SEQUENCE [LARGE SCALE GENOMIC DNA]</scope>
    <source>
        <strain evidence="4">ATCC 14091 / BCRC 22168 / CBS 111 / JCM 3599 / NBRC 0793 / NRRL Y-1031 F-60-10</strain>
    </source>
</reference>
<sequence length="242" mass="27081">MKFFTVGLLASIALASPIIDPSFVNEQANNEITTPKILNCNSTQTVQLKKYYKDLIEFSTIAKQNLLKNGGDDQVFKNWFGKGNPLTVLGIIDEVLEGNKDGVLYRCDDIDGDCAAHPTEWPGYHRSSDDHSGETVICDLFFNSKHPIEKFCSEGDILTIKPKTYAGIDLFHRFLHLSKINKGYYGEYAEEFKDLLDYAENNITFAVLNTDNILYYIAESYSLNLTGSDSCLGNLSNSTLTN</sequence>
<dbReference type="InParanoid" id="K0KSF2"/>
<dbReference type="PANTHER" id="PTHR39399:SF1">
    <property type="entry name" value="PROTEIN ZPS1"/>
    <property type="match status" value="1"/>
</dbReference>
<dbReference type="PANTHER" id="PTHR39399">
    <property type="entry name" value="PROTEIN ZPS1"/>
    <property type="match status" value="1"/>
</dbReference>
<dbReference type="HOGENOM" id="CLU_048223_1_0_1"/>
<feature type="domain" description="Putative peptidase" evidence="2">
    <location>
        <begin position="33"/>
        <end position="233"/>
    </location>
</feature>
<evidence type="ECO:0000256" key="1">
    <source>
        <dbReference type="SAM" id="SignalP"/>
    </source>
</evidence>
<protein>
    <submittedName>
        <fullName evidence="3">Major allergen</fullName>
    </submittedName>
</protein>
<dbReference type="GO" id="GO:0005178">
    <property type="term" value="F:integrin binding"/>
    <property type="evidence" value="ECO:0007669"/>
    <property type="project" value="TreeGrafter"/>
</dbReference>
<evidence type="ECO:0000313" key="3">
    <source>
        <dbReference type="EMBL" id="CCH44952.1"/>
    </source>
</evidence>